<gene>
    <name evidence="1" type="ORF">O6H91_08G084100</name>
</gene>
<reference evidence="2" key="1">
    <citation type="journal article" date="2024" name="Proc. Natl. Acad. Sci. U.S.A.">
        <title>Extraordinary preservation of gene collinearity over three hundred million years revealed in homosporous lycophytes.</title>
        <authorList>
            <person name="Li C."/>
            <person name="Wickell D."/>
            <person name="Kuo L.Y."/>
            <person name="Chen X."/>
            <person name="Nie B."/>
            <person name="Liao X."/>
            <person name="Peng D."/>
            <person name="Ji J."/>
            <person name="Jenkins J."/>
            <person name="Williams M."/>
            <person name="Shu S."/>
            <person name="Plott C."/>
            <person name="Barry K."/>
            <person name="Rajasekar S."/>
            <person name="Grimwood J."/>
            <person name="Han X."/>
            <person name="Sun S."/>
            <person name="Hou Z."/>
            <person name="He W."/>
            <person name="Dai G."/>
            <person name="Sun C."/>
            <person name="Schmutz J."/>
            <person name="Leebens-Mack J.H."/>
            <person name="Li F.W."/>
            <person name="Wang L."/>
        </authorList>
    </citation>
    <scope>NUCLEOTIDE SEQUENCE [LARGE SCALE GENOMIC DNA]</scope>
    <source>
        <strain evidence="2">cv. PW_Plant_1</strain>
    </source>
</reference>
<evidence type="ECO:0000313" key="1">
    <source>
        <dbReference type="EMBL" id="KAJ7547402.1"/>
    </source>
</evidence>
<protein>
    <submittedName>
        <fullName evidence="1">Uncharacterized protein</fullName>
    </submittedName>
</protein>
<accession>A0ACC2CZK0</accession>
<keyword evidence="2" id="KW-1185">Reference proteome</keyword>
<name>A0ACC2CZK0_DIPCM</name>
<dbReference type="Proteomes" id="UP001162992">
    <property type="component" value="Chromosome 8"/>
</dbReference>
<evidence type="ECO:0000313" key="2">
    <source>
        <dbReference type="Proteomes" id="UP001162992"/>
    </source>
</evidence>
<comment type="caution">
    <text evidence="1">The sequence shown here is derived from an EMBL/GenBank/DDBJ whole genome shotgun (WGS) entry which is preliminary data.</text>
</comment>
<sequence>MWQFFLYDTLEQERKDSLVTNRPRSPAEAWHQNVIDIINCNTGLAEGAIGADAAGRINLTATKETARTGEIDLCDWSNNENQQNQFELHSVKSVRFNHGRC</sequence>
<proteinExistence type="predicted"/>
<organism evidence="1 2">
    <name type="scientific">Diphasiastrum complanatum</name>
    <name type="common">Issler's clubmoss</name>
    <name type="synonym">Lycopodium complanatum</name>
    <dbReference type="NCBI Taxonomy" id="34168"/>
    <lineage>
        <taxon>Eukaryota</taxon>
        <taxon>Viridiplantae</taxon>
        <taxon>Streptophyta</taxon>
        <taxon>Embryophyta</taxon>
        <taxon>Tracheophyta</taxon>
        <taxon>Lycopodiopsida</taxon>
        <taxon>Lycopodiales</taxon>
        <taxon>Lycopodiaceae</taxon>
        <taxon>Lycopodioideae</taxon>
        <taxon>Diphasiastrum</taxon>
    </lineage>
</organism>
<dbReference type="EMBL" id="CM055099">
    <property type="protein sequence ID" value="KAJ7547402.1"/>
    <property type="molecule type" value="Genomic_DNA"/>
</dbReference>